<dbReference type="Gene3D" id="3.40.50.2000">
    <property type="entry name" value="Glycogen Phosphorylase B"/>
    <property type="match status" value="2"/>
</dbReference>
<organism evidence="2 3">
    <name type="scientific">Flavilitoribacter nigricans (strain ATCC 23147 / DSM 23189 / NBRC 102662 / NCIMB 1420 / SS-2)</name>
    <name type="common">Lewinella nigricans</name>
    <dbReference type="NCBI Taxonomy" id="1122177"/>
    <lineage>
        <taxon>Bacteria</taxon>
        <taxon>Pseudomonadati</taxon>
        <taxon>Bacteroidota</taxon>
        <taxon>Saprospiria</taxon>
        <taxon>Saprospirales</taxon>
        <taxon>Lewinellaceae</taxon>
        <taxon>Flavilitoribacter</taxon>
    </lineage>
</organism>
<feature type="domain" description="Glycosyl transferase family 1" evidence="1">
    <location>
        <begin position="216"/>
        <end position="376"/>
    </location>
</feature>
<comment type="caution">
    <text evidence="2">The sequence shown here is derived from an EMBL/GenBank/DDBJ whole genome shotgun (WGS) entry which is preliminary data.</text>
</comment>
<evidence type="ECO:0000259" key="1">
    <source>
        <dbReference type="Pfam" id="PF00534"/>
    </source>
</evidence>
<name>A0A2D0MZ12_FLAN2</name>
<dbReference type="PANTHER" id="PTHR12526:SF630">
    <property type="entry name" value="GLYCOSYLTRANSFERASE"/>
    <property type="match status" value="1"/>
</dbReference>
<reference evidence="2 3" key="1">
    <citation type="submission" date="2017-10" db="EMBL/GenBank/DDBJ databases">
        <title>The draft genome sequence of Lewinella nigricans NBRC 102662.</title>
        <authorList>
            <person name="Wang K."/>
        </authorList>
    </citation>
    <scope>NUCLEOTIDE SEQUENCE [LARGE SCALE GENOMIC DNA]</scope>
    <source>
        <strain evidence="2 3">NBRC 102662</strain>
    </source>
</reference>
<dbReference type="RefSeq" id="WP_099155117.1">
    <property type="nucleotide sequence ID" value="NZ_PDUD01000054.1"/>
</dbReference>
<accession>A0A2D0MZ12</accession>
<dbReference type="InterPro" id="IPR001296">
    <property type="entry name" value="Glyco_trans_1"/>
</dbReference>
<sequence length="407" mass="46471">MAEKAIFKLGGKFMELIFFTEVRIVRVGEDFYSSESSFDYSLLKRYLNHFESIVIFARTRSGVREEVLPKNKLPNDKIKVYELPYYKGFNSFLKKYFALKKSIDLGLEKHLTDNTAVLCRVPGRIGATGIQRLKSLNAQYAIEVVGDPYDTLSNGGTTHPLAPIIRFFSVRSLKKIARESPMALYVTEVELQRRYPNDHFNIGVSDVVMTDDAFVEKREPKTNSTPFIVICVGSLDQMMKAPDVVVKAISLLIKEGYSVQLEWVGDGIYKQEMIDLCEQLNISNCVTFHGKLPAGKPVRDKLDAADLFVMPSRMEGLPRAMVEAMARQLPCIGTRLCGIQELLEKDCLVEVNDIHGLAQKIKQFIDSRDMIEKHSKINYEKSLRYHENFLTPKRDRFYKRLAKKSAI</sequence>
<dbReference type="Proteomes" id="UP000223913">
    <property type="component" value="Unassembled WGS sequence"/>
</dbReference>
<proteinExistence type="predicted"/>
<dbReference type="SUPFAM" id="SSF53756">
    <property type="entry name" value="UDP-Glycosyltransferase/glycogen phosphorylase"/>
    <property type="match status" value="1"/>
</dbReference>
<dbReference type="Pfam" id="PF00534">
    <property type="entry name" value="Glycos_transf_1"/>
    <property type="match status" value="1"/>
</dbReference>
<protein>
    <recommendedName>
        <fullName evidence="1">Glycosyl transferase family 1 domain-containing protein</fullName>
    </recommendedName>
</protein>
<evidence type="ECO:0000313" key="3">
    <source>
        <dbReference type="Proteomes" id="UP000223913"/>
    </source>
</evidence>
<dbReference type="EMBL" id="PDUD01000054">
    <property type="protein sequence ID" value="PHN01485.1"/>
    <property type="molecule type" value="Genomic_DNA"/>
</dbReference>
<keyword evidence="3" id="KW-1185">Reference proteome</keyword>
<dbReference type="OrthoDB" id="9790710at2"/>
<evidence type="ECO:0000313" key="2">
    <source>
        <dbReference type="EMBL" id="PHN01485.1"/>
    </source>
</evidence>
<dbReference type="PANTHER" id="PTHR12526">
    <property type="entry name" value="GLYCOSYLTRANSFERASE"/>
    <property type="match status" value="1"/>
</dbReference>
<gene>
    <name evidence="2" type="ORF">CRP01_36910</name>
</gene>
<dbReference type="AlphaFoldDB" id="A0A2D0MZ12"/>